<name>H3DCN9_TETNG</name>
<dbReference type="InterPro" id="IPR019412">
    <property type="entry name" value="IML2/TPR_39"/>
</dbReference>
<evidence type="ECO:0000313" key="3">
    <source>
        <dbReference type="Ensembl" id="ENSTNIP00000018282.1"/>
    </source>
</evidence>
<dbReference type="HOGENOM" id="CLU_010086_4_1_1"/>
<organism evidence="3 4">
    <name type="scientific">Tetraodon nigroviridis</name>
    <name type="common">Spotted green pufferfish</name>
    <name type="synonym">Chelonodon nigroviridis</name>
    <dbReference type="NCBI Taxonomy" id="99883"/>
    <lineage>
        <taxon>Eukaryota</taxon>
        <taxon>Metazoa</taxon>
        <taxon>Chordata</taxon>
        <taxon>Craniata</taxon>
        <taxon>Vertebrata</taxon>
        <taxon>Euteleostomi</taxon>
        <taxon>Actinopterygii</taxon>
        <taxon>Neopterygii</taxon>
        <taxon>Teleostei</taxon>
        <taxon>Neoteleostei</taxon>
        <taxon>Acanthomorphata</taxon>
        <taxon>Eupercaria</taxon>
        <taxon>Tetraodontiformes</taxon>
        <taxon>Tetradontoidea</taxon>
        <taxon>Tetraodontidae</taxon>
        <taxon>Tetraodon</taxon>
    </lineage>
</organism>
<reference evidence="3" key="3">
    <citation type="submission" date="2025-09" db="UniProtKB">
        <authorList>
            <consortium name="Ensembl"/>
        </authorList>
    </citation>
    <scope>IDENTIFICATION</scope>
</reference>
<dbReference type="GeneTree" id="ENSGT00950000182917"/>
<evidence type="ECO:0000313" key="4">
    <source>
        <dbReference type="Proteomes" id="UP000007303"/>
    </source>
</evidence>
<keyword evidence="2" id="KW-0802">TPR repeat</keyword>
<evidence type="ECO:0000256" key="1">
    <source>
        <dbReference type="ARBA" id="ARBA00006400"/>
    </source>
</evidence>
<dbReference type="Proteomes" id="UP000007303">
    <property type="component" value="Unassembled WGS sequence"/>
</dbReference>
<keyword evidence="4" id="KW-1185">Reference proteome</keyword>
<evidence type="ECO:0000256" key="2">
    <source>
        <dbReference type="ARBA" id="ARBA00022803"/>
    </source>
</evidence>
<proteinExistence type="inferred from homology"/>
<reference evidence="4" key="1">
    <citation type="journal article" date="2004" name="Nature">
        <title>Genome duplication in the teleost fish Tetraodon nigroviridis reveals the early vertebrate proto-karyotype.</title>
        <authorList>
            <person name="Jaillon O."/>
            <person name="Aury J.-M."/>
            <person name="Brunet F."/>
            <person name="Petit J.-L."/>
            <person name="Stange-Thomann N."/>
            <person name="Mauceli E."/>
            <person name="Bouneau L."/>
            <person name="Fischer C."/>
            <person name="Ozouf-Costaz C."/>
            <person name="Bernot A."/>
            <person name="Nicaud S."/>
            <person name="Jaffe D."/>
            <person name="Fisher S."/>
            <person name="Lutfalla G."/>
            <person name="Dossat C."/>
            <person name="Segurens B."/>
            <person name="Dasilva C."/>
            <person name="Salanoubat M."/>
            <person name="Levy M."/>
            <person name="Boudet N."/>
            <person name="Castellano S."/>
            <person name="Anthouard V."/>
            <person name="Jubin C."/>
            <person name="Castelli V."/>
            <person name="Katinka M."/>
            <person name="Vacherie B."/>
            <person name="Biemont C."/>
            <person name="Skalli Z."/>
            <person name="Cattolico L."/>
            <person name="Poulain J."/>
            <person name="De Berardinis V."/>
            <person name="Cruaud C."/>
            <person name="Duprat S."/>
            <person name="Brottier P."/>
            <person name="Coutanceau J.-P."/>
            <person name="Gouzy J."/>
            <person name="Parra G."/>
            <person name="Lardier G."/>
            <person name="Chapple C."/>
            <person name="McKernan K.J."/>
            <person name="McEwan P."/>
            <person name="Bosak S."/>
            <person name="Kellis M."/>
            <person name="Volff J.-N."/>
            <person name="Guigo R."/>
            <person name="Zody M.C."/>
            <person name="Mesirov J."/>
            <person name="Lindblad-Toh K."/>
            <person name="Birren B."/>
            <person name="Nusbaum C."/>
            <person name="Kahn D."/>
            <person name="Robinson-Rechavi M."/>
            <person name="Laudet V."/>
            <person name="Schachter V."/>
            <person name="Quetier F."/>
            <person name="Saurin W."/>
            <person name="Scarpelli C."/>
            <person name="Wincker P."/>
            <person name="Lander E.S."/>
            <person name="Weissenbach J."/>
            <person name="Roest Crollius H."/>
        </authorList>
    </citation>
    <scope>NUCLEOTIDE SEQUENCE [LARGE SCALE GENOMIC DNA]</scope>
</reference>
<accession>H3DCN9</accession>
<dbReference type="Gene3D" id="1.25.40.10">
    <property type="entry name" value="Tetratricopeptide repeat domain"/>
    <property type="match status" value="1"/>
</dbReference>
<sequence>MAAPAETTPGSVEDAKTEPINDAELALEGINMLLNNGFRESDELFRTYRNHSPLMSFGASFVSFLNAMMTFEEEKMQMASEDLKATEKLCEAENVGVLKTFKNRMKRSGDSHRSGLAAVDCLQRQIIIADCQVYLAVLSFIKQELSSYIKGGWTLRKAWKMYNKCYSEITHPPGGRQKAGVRAAVSASQSPSQKAEPISGEALDRLKGSVSFGYGLFHLCISMVPPHLLKIVNLLGFPGDRAQGLSALAYASESKDMKAPLATLALLWYHTVVLPFFALDGTDTRGGLEEAKSILQKREAVYPNSSLFMFFKGRVQRLECQISSALTSFHDALNLASDQREIQHVCLYEIGWCSMIALDYREAFRAFERLRRESRWSQCYYAYLTGVCQGATGDLQGAVSVFKDVLQLFKRRTNQIELFSMKRAEKLRSSGLTKDLCILSVIEILYLWKALANCSTETLQSMTQGTAAVGDASCAGLKFLLLGAFNKCLHNAKDAIQYFQLAASDEVGRLSNSYVQPYSCYELGCVLVGSPESVGKGKLLMIQAKEDYAGYDFENRLHVRIHSALASIKAGAQP</sequence>
<dbReference type="PANTHER" id="PTHR31859">
    <property type="entry name" value="TETRATRICOPEPTIDE REPEAT PROTEIN 39 FAMILY MEMBER"/>
    <property type="match status" value="1"/>
</dbReference>
<protein>
    <submittedName>
        <fullName evidence="3">Tetratricopeptide repeat domain 39C</fullName>
    </submittedName>
</protein>
<dbReference type="SUPFAM" id="SSF48452">
    <property type="entry name" value="TPR-like"/>
    <property type="match status" value="1"/>
</dbReference>
<comment type="similarity">
    <text evidence="1">Belongs to the TTC39 family.</text>
</comment>
<dbReference type="AlphaFoldDB" id="H3DCN9"/>
<dbReference type="InParanoid" id="H3DCN9"/>
<dbReference type="Ensembl" id="ENSTNIT00000018507.1">
    <property type="protein sequence ID" value="ENSTNIP00000018282.1"/>
    <property type="gene ID" value="ENSTNIG00000015224.1"/>
</dbReference>
<reference evidence="3" key="2">
    <citation type="submission" date="2025-08" db="UniProtKB">
        <authorList>
            <consortium name="Ensembl"/>
        </authorList>
    </citation>
    <scope>IDENTIFICATION</scope>
</reference>
<dbReference type="InterPro" id="IPR011990">
    <property type="entry name" value="TPR-like_helical_dom_sf"/>
</dbReference>
<dbReference type="PANTHER" id="PTHR31859:SF1">
    <property type="entry name" value="TETRATRICOPEPTIDE REPEAT PROTEIN 39C"/>
    <property type="match status" value="1"/>
</dbReference>
<dbReference type="OMA" id="AFHSDIY"/>
<dbReference type="GO" id="GO:0060271">
    <property type="term" value="P:cilium assembly"/>
    <property type="evidence" value="ECO:0007669"/>
    <property type="project" value="TreeGrafter"/>
</dbReference>
<dbReference type="Pfam" id="PF10300">
    <property type="entry name" value="Iml2-TPR_39"/>
    <property type="match status" value="1"/>
</dbReference>
<dbReference type="GO" id="GO:0032474">
    <property type="term" value="P:otolith morphogenesis"/>
    <property type="evidence" value="ECO:0007669"/>
    <property type="project" value="TreeGrafter"/>
</dbReference>